<evidence type="ECO:0000256" key="5">
    <source>
        <dbReference type="SAM" id="MobiDB-lite"/>
    </source>
</evidence>
<evidence type="ECO:0000256" key="1">
    <source>
        <dbReference type="ARBA" id="ARBA00004141"/>
    </source>
</evidence>
<feature type="transmembrane region" description="Helical" evidence="6">
    <location>
        <begin position="375"/>
        <end position="395"/>
    </location>
</feature>
<dbReference type="EMBL" id="JAAAJA010000635">
    <property type="protein sequence ID" value="KAG0250917.1"/>
    <property type="molecule type" value="Genomic_DNA"/>
</dbReference>
<feature type="transmembrane region" description="Helical" evidence="6">
    <location>
        <begin position="735"/>
        <end position="757"/>
    </location>
</feature>
<feature type="region of interest" description="Disordered" evidence="5">
    <location>
        <begin position="873"/>
        <end position="902"/>
    </location>
</feature>
<feature type="compositionally biased region" description="Basic residues" evidence="5">
    <location>
        <begin position="689"/>
        <end position="699"/>
    </location>
</feature>
<evidence type="ECO:0000256" key="7">
    <source>
        <dbReference type="SAM" id="SignalP"/>
    </source>
</evidence>
<evidence type="ECO:0000256" key="6">
    <source>
        <dbReference type="SAM" id="Phobius"/>
    </source>
</evidence>
<feature type="compositionally biased region" description="Polar residues" evidence="5">
    <location>
        <begin position="618"/>
        <end position="636"/>
    </location>
</feature>
<organism evidence="8 9">
    <name type="scientific">Mortierella polycephala</name>
    <dbReference type="NCBI Taxonomy" id="41804"/>
    <lineage>
        <taxon>Eukaryota</taxon>
        <taxon>Fungi</taxon>
        <taxon>Fungi incertae sedis</taxon>
        <taxon>Mucoromycota</taxon>
        <taxon>Mortierellomycotina</taxon>
        <taxon>Mortierellomycetes</taxon>
        <taxon>Mortierellales</taxon>
        <taxon>Mortierellaceae</taxon>
        <taxon>Mortierella</taxon>
    </lineage>
</organism>
<dbReference type="GO" id="GO:0015095">
    <property type="term" value="F:magnesium ion transmembrane transporter activity"/>
    <property type="evidence" value="ECO:0007669"/>
    <property type="project" value="InterPro"/>
</dbReference>
<feature type="transmembrane region" description="Helical" evidence="6">
    <location>
        <begin position="402"/>
        <end position="423"/>
    </location>
</feature>
<feature type="transmembrane region" description="Helical" evidence="6">
    <location>
        <begin position="256"/>
        <end position="274"/>
    </location>
</feature>
<comment type="subcellular location">
    <subcellularLocation>
        <location evidence="1">Membrane</location>
        <topology evidence="1">Multi-pass membrane protein</topology>
    </subcellularLocation>
</comment>
<proteinExistence type="predicted"/>
<feature type="signal peptide" evidence="7">
    <location>
        <begin position="1"/>
        <end position="27"/>
    </location>
</feature>
<feature type="compositionally biased region" description="Polar residues" evidence="5">
    <location>
        <begin position="568"/>
        <end position="582"/>
    </location>
</feature>
<feature type="chain" id="PRO_5040168912" evidence="7">
    <location>
        <begin position="28"/>
        <end position="924"/>
    </location>
</feature>
<dbReference type="AlphaFoldDB" id="A0A9P6PNW2"/>
<dbReference type="Pfam" id="PF05653">
    <property type="entry name" value="Mg_trans_NIPA"/>
    <property type="match status" value="2"/>
</dbReference>
<feature type="compositionally biased region" description="Basic and acidic residues" evidence="5">
    <location>
        <begin position="525"/>
        <end position="535"/>
    </location>
</feature>
<accession>A0A9P6PNW2</accession>
<protein>
    <submittedName>
        <fullName evidence="8">NIPA-like protein 3</fullName>
    </submittedName>
</protein>
<reference evidence="8" key="1">
    <citation type="journal article" date="2020" name="Fungal Divers.">
        <title>Resolving the Mortierellaceae phylogeny through synthesis of multi-gene phylogenetics and phylogenomics.</title>
        <authorList>
            <person name="Vandepol N."/>
            <person name="Liber J."/>
            <person name="Desiro A."/>
            <person name="Na H."/>
            <person name="Kennedy M."/>
            <person name="Barry K."/>
            <person name="Grigoriev I.V."/>
            <person name="Miller A.N."/>
            <person name="O'Donnell K."/>
            <person name="Stajich J.E."/>
            <person name="Bonito G."/>
        </authorList>
    </citation>
    <scope>NUCLEOTIDE SEQUENCE</scope>
    <source>
        <strain evidence="8">KOD948</strain>
    </source>
</reference>
<evidence type="ECO:0000313" key="8">
    <source>
        <dbReference type="EMBL" id="KAG0250917.1"/>
    </source>
</evidence>
<gene>
    <name evidence="8" type="primary">NIPAL3</name>
    <name evidence="8" type="ORF">BG011_007983</name>
</gene>
<comment type="caution">
    <text evidence="8">The sequence shown here is derived from an EMBL/GenBank/DDBJ whole genome shotgun (WGS) entry which is preliminary data.</text>
</comment>
<keyword evidence="9" id="KW-1185">Reference proteome</keyword>
<dbReference type="GO" id="GO:0016020">
    <property type="term" value="C:membrane"/>
    <property type="evidence" value="ECO:0007669"/>
    <property type="project" value="UniProtKB-SubCell"/>
</dbReference>
<sequence length="924" mass="100739">MKVRNLLLSTGLLLVLAPLQLQQAATANAIPTATASIPVVISRQPIFIPPGAGTGSNEKNRLVKRDTPAGMPLTCRSDFDCLQTTRPPNWPREHEKTQAGNYACVFNKESSSSPSTSTGTCQFVVSAGEQCNVSSDCAAFSFYTQFNMTAPSDLCSPQYCTLESTCGSPWQDGNAPANHTYSKTNDGQISCCGGQPTGSICTLVGSNVESCAYHNICKFDFEGHKDYPGDYNDYTIEQMQQQGLGFCQEIDQRDNVWIGVVITLISSTVLNLGLNGQKYALRKHDEGRVRKELEMEEERERWRQELGWTDEQVQAEVDRLYEEKENRRGKIYRRLKPYMFWRAIFVSKLWAAGLLVFILGNLGGFIALRFAPQSLTAPLGSIALISNVIIAPLINKETLGRWDLAGIFFIIAGSVIVVVFSGIVAQDYKLCVLINLFRKPATIAYLALIGIAIVFTFFFIKFVEKNVENEADMAIGVSSEQRLQQEGRLYRIHSNMSNLSLASKHRQELPAHGAHVSTSAASGMEEGRTSKELDSSKAMMNRSRTSLGGSLDAPAQHFVQQPGIPLDSSASHQTMISDTSGTAVGAPPGVETGHSHGQQRHSFSSSHSSNSSKVSASNLDLNNSLKTAVPTGSSAVKQGPHLTFGEPLATTTATNTTTGAGIEAASEERQSGLSQTLPTAPSVHSTNRTIRRRRQHRQSNTHEDGTPLTTWERIRKIELIPSLPEEKLIRRNSPLLRFCLPLSYAALGGMMASYTVLFAKSLINLLVTSIFEGENQFTSFVAWVILIVTVVTAVSQVYWINMGLKKYDALLQVPVFFTIWVLLDIIGGGIYYGEFAGFTDKEYVLFCLGVLIVFFGVALLAKRLAVLAKEDVGEPPSSQAAIAAARKQPTDEEEAPSAAVAVAAAESVSSPLSQKPMSGQDKVE</sequence>
<dbReference type="SUPFAM" id="SSF103481">
    <property type="entry name" value="Multidrug resistance efflux transporter EmrE"/>
    <property type="match status" value="1"/>
</dbReference>
<keyword evidence="3 6" id="KW-1133">Transmembrane helix</keyword>
<keyword evidence="4 6" id="KW-0472">Membrane</keyword>
<feature type="transmembrane region" description="Helical" evidence="6">
    <location>
        <begin position="811"/>
        <end position="831"/>
    </location>
</feature>
<dbReference type="Proteomes" id="UP000726737">
    <property type="component" value="Unassembled WGS sequence"/>
</dbReference>
<feature type="transmembrane region" description="Helical" evidence="6">
    <location>
        <begin position="777"/>
        <end position="799"/>
    </location>
</feature>
<dbReference type="OrthoDB" id="165382at2759"/>
<feature type="region of interest" description="Disordered" evidence="5">
    <location>
        <begin position="510"/>
        <end position="706"/>
    </location>
</feature>
<name>A0A9P6PNW2_9FUNG</name>
<keyword evidence="2 6" id="KW-0812">Transmembrane</keyword>
<feature type="transmembrane region" description="Helical" evidence="6">
    <location>
        <begin position="340"/>
        <end position="363"/>
    </location>
</feature>
<feature type="compositionally biased region" description="Low complexity" evidence="5">
    <location>
        <begin position="649"/>
        <end position="664"/>
    </location>
</feature>
<feature type="compositionally biased region" description="Low complexity" evidence="5">
    <location>
        <begin position="600"/>
        <end position="617"/>
    </location>
</feature>
<evidence type="ECO:0000256" key="4">
    <source>
        <dbReference type="ARBA" id="ARBA00023136"/>
    </source>
</evidence>
<keyword evidence="7" id="KW-0732">Signal</keyword>
<dbReference type="PANTHER" id="PTHR12570">
    <property type="match status" value="1"/>
</dbReference>
<feature type="transmembrane region" description="Helical" evidence="6">
    <location>
        <begin position="843"/>
        <end position="861"/>
    </location>
</feature>
<feature type="transmembrane region" description="Helical" evidence="6">
    <location>
        <begin position="443"/>
        <end position="463"/>
    </location>
</feature>
<evidence type="ECO:0000256" key="3">
    <source>
        <dbReference type="ARBA" id="ARBA00022989"/>
    </source>
</evidence>
<dbReference type="InterPro" id="IPR008521">
    <property type="entry name" value="Mg_trans_NIPA"/>
</dbReference>
<feature type="compositionally biased region" description="Polar residues" evidence="5">
    <location>
        <begin position="671"/>
        <end position="683"/>
    </location>
</feature>
<dbReference type="PANTHER" id="PTHR12570:SF9">
    <property type="entry name" value="MAGNESIUM TRANSPORTER NIPA8-RELATED"/>
    <property type="match status" value="1"/>
</dbReference>
<dbReference type="InterPro" id="IPR037185">
    <property type="entry name" value="EmrE-like"/>
</dbReference>
<evidence type="ECO:0000256" key="2">
    <source>
        <dbReference type="ARBA" id="ARBA00022692"/>
    </source>
</evidence>
<evidence type="ECO:0000313" key="9">
    <source>
        <dbReference type="Proteomes" id="UP000726737"/>
    </source>
</evidence>